<feature type="compositionally biased region" description="Basic and acidic residues" evidence="2">
    <location>
        <begin position="39"/>
        <end position="51"/>
    </location>
</feature>
<proteinExistence type="predicted"/>
<feature type="domain" description="DUF5067" evidence="4">
    <location>
        <begin position="400"/>
        <end position="481"/>
    </location>
</feature>
<name>A0ABS5UXE8_9BIFI</name>
<dbReference type="Gene3D" id="2.60.40.1240">
    <property type="match status" value="1"/>
</dbReference>
<accession>A0ABS5UXE8</accession>
<dbReference type="EMBL" id="JAFEJU010000008">
    <property type="protein sequence ID" value="MBT1175767.1"/>
    <property type="molecule type" value="Genomic_DNA"/>
</dbReference>
<feature type="region of interest" description="Disordered" evidence="2">
    <location>
        <begin position="165"/>
        <end position="200"/>
    </location>
</feature>
<dbReference type="InterPro" id="IPR029050">
    <property type="entry name" value="Immunoprotect_excell_Ig-like"/>
</dbReference>
<keyword evidence="3" id="KW-0472">Membrane</keyword>
<organism evidence="5 6">
    <name type="scientific">Bifidobacterium colobi</name>
    <dbReference type="NCBI Taxonomy" id="2809026"/>
    <lineage>
        <taxon>Bacteria</taxon>
        <taxon>Bacillati</taxon>
        <taxon>Actinomycetota</taxon>
        <taxon>Actinomycetes</taxon>
        <taxon>Bifidobacteriales</taxon>
        <taxon>Bifidobacteriaceae</taxon>
        <taxon>Bifidobacterium</taxon>
    </lineage>
</organism>
<gene>
    <name evidence="5" type="ORF">JS530_09705</name>
</gene>
<sequence length="499" mass="54038">MGLLNHDDDYVSPFDDGLPSYVDPARRAEYLSEIVETKHQMHEAAERRAKDWAAQSRTTTAARAPQSSGRSQQPVPQRSSRPSQYKQSSNKRGNKQSYQASTNGYSTSGHGADRRPNPVIAQQNASKPRKKRNAFFWVIVVCAVVWGLADPLLNTANNWLGSIVHSSSSSTSQSTSTDSTQSSDNTDSHAGSKDYSGIGNDDAAQATVEQSGDLYDSSGKAKAHLTIESAQSGPEDYTGSPTVIVSFAWKNTSGTTKNFDNLTFPEVYQHGLQLREVTLSSDAAANGYHKESAQTDVAAGKQFTTTLAYSLRETGAPIYVQSGPDALYSNKPLVVSAFTPSGNGKWTQVETSSLDKLPQATAEDRKGMTKIGKSNWDKVSLRFVDAKRGPDEDTGEGARTATAIVSVDWINESSKSEALNSFGTVEIKQQGVTLDNAYYFDNAPEGYVEQGTILNIRPGMKSTVQFAVELRSETAPLSVTFIPYASGAKTYTTTLKIQQ</sequence>
<evidence type="ECO:0000313" key="6">
    <source>
        <dbReference type="Proteomes" id="UP000711736"/>
    </source>
</evidence>
<protein>
    <submittedName>
        <fullName evidence="5">DUF5067 domain-containing protein</fullName>
    </submittedName>
</protein>
<keyword evidence="6" id="KW-1185">Reference proteome</keyword>
<evidence type="ECO:0000256" key="2">
    <source>
        <dbReference type="SAM" id="MobiDB-lite"/>
    </source>
</evidence>
<dbReference type="Proteomes" id="UP000711736">
    <property type="component" value="Unassembled WGS sequence"/>
</dbReference>
<feature type="compositionally biased region" description="Low complexity" evidence="2">
    <location>
        <begin position="166"/>
        <end position="185"/>
    </location>
</feature>
<keyword evidence="3" id="KW-1133">Transmembrane helix</keyword>
<reference evidence="5 6" key="1">
    <citation type="journal article" date="2021" name="Environ. Microbiol.">
        <title>Genetic insights into the dark matter of the mammalian gut microbiota through targeted genome reconstruction.</title>
        <authorList>
            <person name="Lugli G.A."/>
            <person name="Alessandri G."/>
            <person name="Milani C."/>
            <person name="Viappiani A."/>
            <person name="Fontana F."/>
            <person name="Tarracchini C."/>
            <person name="Mancabelli L."/>
            <person name="Argentini C."/>
            <person name="Ruiz L."/>
            <person name="Margolles A."/>
            <person name="van Sinderen D."/>
            <person name="Turroni F."/>
            <person name="Ventura M."/>
        </authorList>
    </citation>
    <scope>NUCLEOTIDE SEQUENCE [LARGE SCALE GENOMIC DNA]</scope>
    <source>
        <strain evidence="5 6">LC6</strain>
    </source>
</reference>
<dbReference type="RefSeq" id="WP_214376956.1">
    <property type="nucleotide sequence ID" value="NZ_JAFEJU010000008.1"/>
</dbReference>
<comment type="caution">
    <text evidence="5">The sequence shown here is derived from an EMBL/GenBank/DDBJ whole genome shotgun (WGS) entry which is preliminary data.</text>
</comment>
<feature type="transmembrane region" description="Helical" evidence="3">
    <location>
        <begin position="134"/>
        <end position="153"/>
    </location>
</feature>
<feature type="compositionally biased region" description="Polar residues" evidence="2">
    <location>
        <begin position="69"/>
        <end position="109"/>
    </location>
</feature>
<evidence type="ECO:0000256" key="1">
    <source>
        <dbReference type="ARBA" id="ARBA00022729"/>
    </source>
</evidence>
<feature type="region of interest" description="Disordered" evidence="2">
    <location>
        <begin position="39"/>
        <end position="127"/>
    </location>
</feature>
<evidence type="ECO:0000256" key="3">
    <source>
        <dbReference type="SAM" id="Phobius"/>
    </source>
</evidence>
<evidence type="ECO:0000313" key="5">
    <source>
        <dbReference type="EMBL" id="MBT1175767.1"/>
    </source>
</evidence>
<keyword evidence="3" id="KW-0812">Transmembrane</keyword>
<feature type="region of interest" description="Disordered" evidence="2">
    <location>
        <begin position="1"/>
        <end position="22"/>
    </location>
</feature>
<dbReference type="InterPro" id="IPR031989">
    <property type="entry name" value="DUF5067"/>
</dbReference>
<evidence type="ECO:0000259" key="4">
    <source>
        <dbReference type="Pfam" id="PF16729"/>
    </source>
</evidence>
<feature type="compositionally biased region" description="Low complexity" evidence="2">
    <location>
        <begin position="53"/>
        <end position="68"/>
    </location>
</feature>
<feature type="domain" description="DUF5067" evidence="4">
    <location>
        <begin position="222"/>
        <end position="321"/>
    </location>
</feature>
<keyword evidence="1" id="KW-0732">Signal</keyword>
<dbReference type="Pfam" id="PF16729">
    <property type="entry name" value="DUF5067"/>
    <property type="match status" value="2"/>
</dbReference>